<dbReference type="RefSeq" id="WP_013818350.1">
    <property type="nucleotide sequence ID" value="NC_015572.1"/>
</dbReference>
<proteinExistence type="predicted"/>
<reference evidence="2" key="3">
    <citation type="submission" date="2011-05" db="EMBL/GenBank/DDBJ databases">
        <title>Complete sequence of Methylomonas methanica MC09.</title>
        <authorList>
            <consortium name="US DOE Joint Genome Institute"/>
            <person name="Lucas S."/>
            <person name="Han J."/>
            <person name="Lapidus A."/>
            <person name="Cheng J.-F."/>
            <person name="Goodwin L."/>
            <person name="Pitluck S."/>
            <person name="Peters L."/>
            <person name="Mikhailova N."/>
            <person name="Teshima H."/>
            <person name="Han C."/>
            <person name="Tapia R."/>
            <person name="Land M."/>
            <person name="Hauser L."/>
            <person name="Kyrpides N."/>
            <person name="Ivanova N."/>
            <person name="Pagani I."/>
            <person name="Stein L."/>
            <person name="Woyke T."/>
        </authorList>
    </citation>
    <scope>NUCLEOTIDE SEQUENCE [LARGE SCALE GENOMIC DNA]</scope>
    <source>
        <strain evidence="2">MC09</strain>
    </source>
</reference>
<evidence type="ECO:0008006" key="3">
    <source>
        <dbReference type="Google" id="ProtNLM"/>
    </source>
</evidence>
<gene>
    <name evidence="1" type="ordered locus">Metme_1679</name>
</gene>
<dbReference type="HOGENOM" id="CLU_1060939_0_0_6"/>
<accession>G0A1N6</accession>
<name>G0A1N6_METMM</name>
<dbReference type="Proteomes" id="UP000008888">
    <property type="component" value="Chromosome"/>
</dbReference>
<dbReference type="KEGG" id="mmt:Metme_1679"/>
<protein>
    <recommendedName>
        <fullName evidence="3">SPOR domain-containing protein</fullName>
    </recommendedName>
</protein>
<reference evidence="1 2" key="1">
    <citation type="journal article" date="2011" name="J. Bacteriol.">
        <title>Complete Genome Sequence of the Aerobic Marine Methanotroph Methylomonas methanica MC09.</title>
        <authorList>
            <person name="Boden R."/>
            <person name="Cunliffe M."/>
            <person name="Scanlan J."/>
            <person name="Moussard H."/>
            <person name="Kits K.D."/>
            <person name="Klotz M.G."/>
            <person name="Jetten M.S."/>
            <person name="Vuilleumier S."/>
            <person name="Han J."/>
            <person name="Peters L."/>
            <person name="Mikhailova N."/>
            <person name="Teshima H."/>
            <person name="Tapia R."/>
            <person name="Kyrpides N."/>
            <person name="Ivanova N."/>
            <person name="Pagani I."/>
            <person name="Cheng J.F."/>
            <person name="Goodwin L."/>
            <person name="Han C."/>
            <person name="Hauser L."/>
            <person name="Land M.L."/>
            <person name="Lapidus A."/>
            <person name="Lucas S."/>
            <person name="Pitluck S."/>
            <person name="Woyke T."/>
            <person name="Stein L."/>
            <person name="Murrell J.C."/>
        </authorList>
    </citation>
    <scope>NUCLEOTIDE SEQUENCE [LARGE SCALE GENOMIC DNA]</scope>
    <source>
        <strain evidence="1 2">MC09</strain>
    </source>
</reference>
<dbReference type="AlphaFoldDB" id="G0A1N6"/>
<dbReference type="STRING" id="857087.Metme_1679"/>
<keyword evidence="2" id="KW-1185">Reference proteome</keyword>
<evidence type="ECO:0000313" key="2">
    <source>
        <dbReference type="Proteomes" id="UP000008888"/>
    </source>
</evidence>
<dbReference type="eggNOG" id="ENOG503027R">
    <property type="taxonomic scope" value="Bacteria"/>
</dbReference>
<dbReference type="OrthoDB" id="5574029at2"/>
<sequence length="262" mass="29426">MKPLFFLLCVLNIGFFLWQFHAGKLSPVVPAVQSGVVKVLTVDEYRRAQRGSQIAGLIQDDIQRWQQADVDYMLTELSGPQKYAALENVETSTKPPADVKEAKAEILPEPVQPVIVRKCFEAGPFADEASAKKWLAQKALSSKQILLREKVVSSDFQVYYPAAKTPELSRTDKFFLKEKGLLDIWMIQDGEKKGAFSLGVFRDKARAALFKSQLAAKGVASEIRRRDQTEQQWFVKLALDKASVKQYESAAIQLSACVNNQR</sequence>
<organism evidence="1 2">
    <name type="scientific">Methylomonas methanica (strain DSM 25384 / MC09)</name>
    <dbReference type="NCBI Taxonomy" id="857087"/>
    <lineage>
        <taxon>Bacteria</taxon>
        <taxon>Pseudomonadati</taxon>
        <taxon>Pseudomonadota</taxon>
        <taxon>Gammaproteobacteria</taxon>
        <taxon>Methylococcales</taxon>
        <taxon>Methylococcaceae</taxon>
        <taxon>Methylomonas</taxon>
    </lineage>
</organism>
<dbReference type="EMBL" id="CP002738">
    <property type="protein sequence ID" value="AEG00097.1"/>
    <property type="molecule type" value="Genomic_DNA"/>
</dbReference>
<reference key="2">
    <citation type="submission" date="2011-05" db="EMBL/GenBank/DDBJ databases">
        <title>Complete genome sequence of the aerobic marine methanotroph Methylomonas methanica MC09.</title>
        <authorList>
            <person name="Boden R."/>
            <person name="Cunliffe M."/>
            <person name="Scanlan J."/>
            <person name="Moussard H."/>
            <person name="Kits K.D."/>
            <person name="Klotz M."/>
            <person name="Jetten M."/>
            <person name="Vuilleumier S."/>
            <person name="Han J."/>
            <person name="Peters L."/>
            <person name="Mikhailova N."/>
            <person name="Teshima H."/>
            <person name="Tapia R."/>
            <person name="Kyrpides N."/>
            <person name="Ivanova N."/>
            <person name="Pagani I."/>
            <person name="Cheng J.-F."/>
            <person name="Goodwin L."/>
            <person name="Han C."/>
            <person name="Hauser L."/>
            <person name="Land M."/>
            <person name="Lapidus A."/>
            <person name="Lucas S."/>
            <person name="Pitluck S."/>
            <person name="Woyke T."/>
            <person name="Stein L.Y."/>
            <person name="Murrell C."/>
        </authorList>
    </citation>
    <scope>NUCLEOTIDE SEQUENCE</scope>
    <source>
        <strain>MC09</strain>
    </source>
</reference>
<evidence type="ECO:0000313" key="1">
    <source>
        <dbReference type="EMBL" id="AEG00097.1"/>
    </source>
</evidence>